<organism evidence="9 10">
    <name type="scientific">Candidatus Williamhamiltonella defendens</name>
    <dbReference type="NCBI Taxonomy" id="138072"/>
    <lineage>
        <taxon>Bacteria</taxon>
        <taxon>Pseudomonadati</taxon>
        <taxon>Pseudomonadota</taxon>
        <taxon>Gammaproteobacteria</taxon>
        <taxon>Enterobacterales</taxon>
        <taxon>Enterobacteriaceae</taxon>
        <taxon>aphid secondary symbionts</taxon>
        <taxon>Candidatus Williamhamiltonella</taxon>
    </lineage>
</organism>
<evidence type="ECO:0000256" key="3">
    <source>
        <dbReference type="ARBA" id="ARBA00022722"/>
    </source>
</evidence>
<protein>
    <submittedName>
        <fullName evidence="9">VapC toxin family PIN domain ribonuclease</fullName>
    </submittedName>
</protein>
<dbReference type="Proteomes" id="UP000230008">
    <property type="component" value="Chromosome"/>
</dbReference>
<feature type="domain" description="PIN" evidence="8">
    <location>
        <begin position="5"/>
        <end position="130"/>
    </location>
</feature>
<dbReference type="CDD" id="cd09881">
    <property type="entry name" value="PIN_VapC4-5_FitB-like"/>
    <property type="match status" value="1"/>
</dbReference>
<evidence type="ECO:0000256" key="7">
    <source>
        <dbReference type="ARBA" id="ARBA00038093"/>
    </source>
</evidence>
<dbReference type="GO" id="GO:0016787">
    <property type="term" value="F:hydrolase activity"/>
    <property type="evidence" value="ECO:0007669"/>
    <property type="project" value="UniProtKB-KW"/>
</dbReference>
<sequence length="143" mass="15721">MKKMYMLDTCICSFIMREQPLHLLQRLQASVDSKNQIVVSAITYAEMQYGVIGKKASPKHAVLVNQFIQRLNAVLPWDKAAVDTTVELKKQLSAAGTPIGVNDSAIAGHALSCGAILITHNLGEFSRVPGLIIQDWTQQKEDS</sequence>
<accession>A0A2D3T7Q2</accession>
<dbReference type="PANTHER" id="PTHR33653">
    <property type="entry name" value="RIBONUCLEASE VAPC2"/>
    <property type="match status" value="1"/>
</dbReference>
<proteinExistence type="inferred from homology"/>
<evidence type="ECO:0000256" key="4">
    <source>
        <dbReference type="ARBA" id="ARBA00022723"/>
    </source>
</evidence>
<dbReference type="Gene3D" id="3.40.50.1010">
    <property type="entry name" value="5'-nuclease"/>
    <property type="match status" value="1"/>
</dbReference>
<keyword evidence="5" id="KW-0378">Hydrolase</keyword>
<keyword evidence="6" id="KW-0460">Magnesium</keyword>
<dbReference type="GO" id="GO:0046872">
    <property type="term" value="F:metal ion binding"/>
    <property type="evidence" value="ECO:0007669"/>
    <property type="project" value="UniProtKB-KW"/>
</dbReference>
<evidence type="ECO:0000259" key="8">
    <source>
        <dbReference type="Pfam" id="PF01850"/>
    </source>
</evidence>
<evidence type="ECO:0000256" key="5">
    <source>
        <dbReference type="ARBA" id="ARBA00022801"/>
    </source>
</evidence>
<dbReference type="AlphaFoldDB" id="A0A2D3T7Q2"/>
<evidence type="ECO:0000313" key="10">
    <source>
        <dbReference type="Proteomes" id="UP000230008"/>
    </source>
</evidence>
<evidence type="ECO:0000256" key="1">
    <source>
        <dbReference type="ARBA" id="ARBA00001946"/>
    </source>
</evidence>
<dbReference type="InterPro" id="IPR002716">
    <property type="entry name" value="PIN_dom"/>
</dbReference>
<dbReference type="InterPro" id="IPR029060">
    <property type="entry name" value="PIN-like_dom_sf"/>
</dbReference>
<reference evidence="10" key="1">
    <citation type="submission" date="2016-10" db="EMBL/GenBank/DDBJ databases">
        <authorList>
            <person name="Chevignon G."/>
        </authorList>
    </citation>
    <scope>NUCLEOTIDE SEQUENCE [LARGE SCALE GENOMIC DNA]</scope>
    <source>
        <strain evidence="10">A2C</strain>
    </source>
</reference>
<keyword evidence="3" id="KW-0540">Nuclease</keyword>
<keyword evidence="2" id="KW-1277">Toxin-antitoxin system</keyword>
<dbReference type="InterPro" id="IPR050556">
    <property type="entry name" value="Type_II_TA_system_RNase"/>
</dbReference>
<dbReference type="RefSeq" id="WP_100103282.1">
    <property type="nucleotide sequence ID" value="NZ_CAWNMT010000001.1"/>
</dbReference>
<dbReference type="SUPFAM" id="SSF88723">
    <property type="entry name" value="PIN domain-like"/>
    <property type="match status" value="1"/>
</dbReference>
<reference evidence="10" key="2">
    <citation type="submission" date="2017-11" db="EMBL/GenBank/DDBJ databases">
        <title>PacBio sequencing of new strain of the secondary endosymbiont Candidatus Hamiltonella defensa.</title>
        <authorList>
            <person name="Strand M.R."/>
            <person name="Oliver K."/>
        </authorList>
    </citation>
    <scope>NUCLEOTIDE SEQUENCE [LARGE SCALE GENOMIC DNA]</scope>
    <source>
        <strain evidence="10">A2C</strain>
    </source>
</reference>
<dbReference type="EMBL" id="CP017606">
    <property type="protein sequence ID" value="ATW29850.1"/>
    <property type="molecule type" value="Genomic_DNA"/>
</dbReference>
<dbReference type="Pfam" id="PF01850">
    <property type="entry name" value="PIN"/>
    <property type="match status" value="1"/>
</dbReference>
<dbReference type="GO" id="GO:0004518">
    <property type="term" value="F:nuclease activity"/>
    <property type="evidence" value="ECO:0007669"/>
    <property type="project" value="UniProtKB-KW"/>
</dbReference>
<comment type="similarity">
    <text evidence="7">Belongs to the PINc/VapC protein family.</text>
</comment>
<evidence type="ECO:0000256" key="2">
    <source>
        <dbReference type="ARBA" id="ARBA00022649"/>
    </source>
</evidence>
<evidence type="ECO:0000313" key="9">
    <source>
        <dbReference type="EMBL" id="ATW29850.1"/>
    </source>
</evidence>
<gene>
    <name evidence="9" type="ORF">BJP41_05330</name>
</gene>
<keyword evidence="4" id="KW-0479">Metal-binding</keyword>
<comment type="cofactor">
    <cofactor evidence="1">
        <name>Mg(2+)</name>
        <dbReference type="ChEBI" id="CHEBI:18420"/>
    </cofactor>
</comment>
<name>A0A2D3T7Q2_9ENTR</name>
<dbReference type="PANTHER" id="PTHR33653:SF1">
    <property type="entry name" value="RIBONUCLEASE VAPC2"/>
    <property type="match status" value="1"/>
</dbReference>
<evidence type="ECO:0000256" key="6">
    <source>
        <dbReference type="ARBA" id="ARBA00022842"/>
    </source>
</evidence>